<sequence>MTFLTPVGVVEKTNTPPQTEHPLKRTKQPLESISRARARYSYPQRFPGRYRGKQDPYKARRGSET</sequence>
<protein>
    <submittedName>
        <fullName evidence="2">Uncharacterized protein</fullName>
    </submittedName>
</protein>
<feature type="compositionally biased region" description="Basic and acidic residues" evidence="1">
    <location>
        <begin position="52"/>
        <end position="65"/>
    </location>
</feature>
<evidence type="ECO:0000313" key="2">
    <source>
        <dbReference type="EMBL" id="AII28715.1"/>
    </source>
</evidence>
<dbReference type="GeneID" id="24724317"/>
<gene>
    <name evidence="2" type="ORF">PHL030N00_44</name>
</gene>
<dbReference type="KEGG" id="vg:24724317"/>
<feature type="region of interest" description="Disordered" evidence="1">
    <location>
        <begin position="1"/>
        <end position="65"/>
    </location>
</feature>
<evidence type="ECO:0000313" key="3">
    <source>
        <dbReference type="Proteomes" id="UP000033313"/>
    </source>
</evidence>
<dbReference type="EMBL" id="KJ578760">
    <property type="protein sequence ID" value="AII28715.1"/>
    <property type="molecule type" value="Genomic_DNA"/>
</dbReference>
<dbReference type="RefSeq" id="YP_009151562.1">
    <property type="nucleotide sequence ID" value="NC_027373.1"/>
</dbReference>
<reference evidence="2 3" key="1">
    <citation type="journal article" date="2015" name="ISME J.">
        <title>The diversity and host interactions of Propionibacterium acnes bacteriophages on human skin.</title>
        <authorList>
            <person name="Liu J."/>
            <person name="Yan R."/>
            <person name="Zhong Q."/>
            <person name="Ngo S."/>
            <person name="Bangayan N.J."/>
            <person name="Nguyen L."/>
            <person name="Lui T."/>
            <person name="Liu M."/>
            <person name="Erfe M.C."/>
            <person name="Craft N."/>
            <person name="Tomida S."/>
            <person name="Li H."/>
        </authorList>
    </citation>
    <scope>NUCLEOTIDE SEQUENCE [LARGE SCALE GENOMIC DNA]</scope>
    <source>
        <strain evidence="2">PHL030N00</strain>
    </source>
</reference>
<accession>A0A0E3DJH3</accession>
<dbReference type="OrthoDB" id="27236at10239"/>
<organism evidence="2 3">
    <name type="scientific">Propionibacterium phage PHL030N00</name>
    <dbReference type="NCBI Taxonomy" id="1500800"/>
    <lineage>
        <taxon>Viruses</taxon>
        <taxon>Duplodnaviria</taxon>
        <taxon>Heunggongvirae</taxon>
        <taxon>Uroviricota</taxon>
        <taxon>Caudoviricetes</taxon>
        <taxon>Pahexavirus</taxon>
        <taxon>Pahexavirus PHL117M01</taxon>
    </lineage>
</organism>
<proteinExistence type="predicted"/>
<dbReference type="Proteomes" id="UP000033313">
    <property type="component" value="Segment"/>
</dbReference>
<name>A0A0E3DJH3_9CAUD</name>
<evidence type="ECO:0000256" key="1">
    <source>
        <dbReference type="SAM" id="MobiDB-lite"/>
    </source>
</evidence>